<keyword evidence="4" id="KW-1185">Reference proteome</keyword>
<comment type="caution">
    <text evidence="3">The sequence shown here is derived from an EMBL/GenBank/DDBJ whole genome shotgun (WGS) entry which is preliminary data.</text>
</comment>
<dbReference type="Proteomes" id="UP000095463">
    <property type="component" value="Unassembled WGS sequence"/>
</dbReference>
<dbReference type="EMBL" id="LAJE02000261">
    <property type="protein sequence ID" value="OEO29740.1"/>
    <property type="molecule type" value="Genomic_DNA"/>
</dbReference>
<dbReference type="GO" id="GO:0019239">
    <property type="term" value="F:deaminase activity"/>
    <property type="evidence" value="ECO:0007669"/>
    <property type="project" value="TreeGrafter"/>
</dbReference>
<dbReference type="PANTHER" id="PTHR11803:SF59">
    <property type="entry name" value="ENDORIBONUCLEASE"/>
    <property type="match status" value="1"/>
</dbReference>
<feature type="chain" id="PRO_5009190280" description="Enamine deaminase RidA" evidence="2">
    <location>
        <begin position="22"/>
        <end position="161"/>
    </location>
</feature>
<dbReference type="RefSeq" id="WP_069911029.1">
    <property type="nucleotide sequence ID" value="NZ_LAJE02000261.1"/>
</dbReference>
<feature type="signal peptide" evidence="2">
    <location>
        <begin position="1"/>
        <end position="21"/>
    </location>
</feature>
<evidence type="ECO:0008006" key="5">
    <source>
        <dbReference type="Google" id="ProtNLM"/>
    </source>
</evidence>
<gene>
    <name evidence="3" type="ORF">VW23_024370</name>
</gene>
<dbReference type="PANTHER" id="PTHR11803">
    <property type="entry name" value="2-IMINOBUTANOATE/2-IMINOPROPANOATE DEAMINASE RIDA"/>
    <property type="match status" value="1"/>
</dbReference>
<dbReference type="InterPro" id="IPR035959">
    <property type="entry name" value="RutC-like_sf"/>
</dbReference>
<evidence type="ECO:0000256" key="2">
    <source>
        <dbReference type="SAM" id="SignalP"/>
    </source>
</evidence>
<dbReference type="SUPFAM" id="SSF55298">
    <property type="entry name" value="YjgF-like"/>
    <property type="match status" value="1"/>
</dbReference>
<dbReference type="InterPro" id="IPR006175">
    <property type="entry name" value="YjgF/YER057c/UK114"/>
</dbReference>
<dbReference type="OrthoDB" id="9803101at2"/>
<evidence type="ECO:0000313" key="4">
    <source>
        <dbReference type="Proteomes" id="UP000095463"/>
    </source>
</evidence>
<proteinExistence type="inferred from homology"/>
<accession>A0A1E5XMB2</accession>
<organism evidence="3 4">
    <name type="scientific">Devosia insulae DS-56</name>
    <dbReference type="NCBI Taxonomy" id="1116389"/>
    <lineage>
        <taxon>Bacteria</taxon>
        <taxon>Pseudomonadati</taxon>
        <taxon>Pseudomonadota</taxon>
        <taxon>Alphaproteobacteria</taxon>
        <taxon>Hyphomicrobiales</taxon>
        <taxon>Devosiaceae</taxon>
        <taxon>Devosia</taxon>
    </lineage>
</organism>
<protein>
    <recommendedName>
        <fullName evidence="5">Enamine deaminase RidA</fullName>
    </recommendedName>
</protein>
<dbReference type="PROSITE" id="PS01094">
    <property type="entry name" value="UPF0076"/>
    <property type="match status" value="1"/>
</dbReference>
<dbReference type="CDD" id="cd06151">
    <property type="entry name" value="YjgF_YER057c_UK114_like_3"/>
    <property type="match status" value="1"/>
</dbReference>
<evidence type="ECO:0000313" key="3">
    <source>
        <dbReference type="EMBL" id="OEO29740.1"/>
    </source>
</evidence>
<keyword evidence="2" id="KW-0732">Signal</keyword>
<dbReference type="AlphaFoldDB" id="A0A1E5XMB2"/>
<name>A0A1E5XMB2_9HYPH</name>
<dbReference type="GO" id="GO:0005829">
    <property type="term" value="C:cytosol"/>
    <property type="evidence" value="ECO:0007669"/>
    <property type="project" value="TreeGrafter"/>
</dbReference>
<sequence length="161" mass="16985">MTKTFVLALGLAMLAASPVLAQDVIRHTNPNSNFPIARAVEIPAGKTTIYVSGAVPSVIDESADRATPAAYGDMETQTTSVLQSIEKTLGDLGLGLGDVVKMQAYLVAPEGKLDFDGFMKGYTKFFGTEAQPNLPARSVMTVAGLVSPGWLVEIEVTAVRP</sequence>
<dbReference type="Pfam" id="PF01042">
    <property type="entry name" value="Ribonuc_L-PSP"/>
    <property type="match status" value="1"/>
</dbReference>
<dbReference type="InterPro" id="IPR019897">
    <property type="entry name" value="RidA_CS"/>
</dbReference>
<reference evidence="3 4" key="1">
    <citation type="journal article" date="2015" name="Genome Announc.">
        <title>Genome Assemblies of Three Soil-Associated Devosia species: D. insulae, D. limi, and D. soli.</title>
        <authorList>
            <person name="Hassan Y.I."/>
            <person name="Lepp D."/>
            <person name="Zhou T."/>
        </authorList>
    </citation>
    <scope>NUCLEOTIDE SEQUENCE [LARGE SCALE GENOMIC DNA]</scope>
    <source>
        <strain evidence="3 4">DS-56</strain>
    </source>
</reference>
<comment type="similarity">
    <text evidence="1">Belongs to the RutC family.</text>
</comment>
<dbReference type="Gene3D" id="3.30.1330.40">
    <property type="entry name" value="RutC-like"/>
    <property type="match status" value="1"/>
</dbReference>
<evidence type="ECO:0000256" key="1">
    <source>
        <dbReference type="ARBA" id="ARBA00010552"/>
    </source>
</evidence>